<accession>A0ABY6ABB6</accession>
<dbReference type="RefSeq" id="WP_260999185.1">
    <property type="nucleotide sequence ID" value="NZ_CP054475.1"/>
</dbReference>
<protein>
    <submittedName>
        <fullName evidence="1">Uncharacterized protein</fullName>
    </submittedName>
</protein>
<gene>
    <name evidence="1" type="ORF">HUF19_07390</name>
</gene>
<evidence type="ECO:0000313" key="2">
    <source>
        <dbReference type="Proteomes" id="UP001065322"/>
    </source>
</evidence>
<proteinExistence type="predicted"/>
<dbReference type="EMBL" id="CP054475">
    <property type="protein sequence ID" value="UXD87264.1"/>
    <property type="molecule type" value="Genomic_DNA"/>
</dbReference>
<sequence length="118" mass="12981">MELLEITDTFIELAGTPKEFSALARAIKKSKVSSKNSIILDGICENVDLICTRSTTRISMDSSIRIEFTEEAKNQLHALIAIPSDAPSGSLFVLNPIDYEDIFTDGSMGMVLNIKEKI</sequence>
<name>A0ABY6ABB6_9GAMM</name>
<organism evidence="1 2">
    <name type="scientific">Thalassolituus hydrocarboniclasticus</name>
    <dbReference type="NCBI Taxonomy" id="2742796"/>
    <lineage>
        <taxon>Bacteria</taxon>
        <taxon>Pseudomonadati</taxon>
        <taxon>Pseudomonadota</taxon>
        <taxon>Gammaproteobacteria</taxon>
        <taxon>Oceanospirillales</taxon>
        <taxon>Oceanospirillaceae</taxon>
        <taxon>Thalassolituus</taxon>
    </lineage>
</organism>
<keyword evidence="2" id="KW-1185">Reference proteome</keyword>
<reference evidence="2" key="1">
    <citation type="submission" date="2020-06" db="EMBL/GenBank/DDBJ databases">
        <title>Thalassolituus marinus alknpb1M-1, a hydrocarbon-degrading bacterium isolated from the deep-sea overlying water using an in-situ strategy from the South China Sea basin.</title>
        <authorList>
            <person name="Dong C."/>
            <person name="Chen Y."/>
            <person name="Shao Z."/>
        </authorList>
    </citation>
    <scope>NUCLEOTIDE SEQUENCE [LARGE SCALE GENOMIC DNA]</scope>
    <source>
        <strain evidence="2">alknpb1M-1</strain>
    </source>
</reference>
<dbReference type="Proteomes" id="UP001065322">
    <property type="component" value="Chromosome"/>
</dbReference>
<evidence type="ECO:0000313" key="1">
    <source>
        <dbReference type="EMBL" id="UXD87264.1"/>
    </source>
</evidence>